<dbReference type="PANTHER" id="PTHR33710:SF35">
    <property type="entry name" value="RNA-DIRECTED DNA POLYMERASE (REVERSE TRANSCRIPTASE)_ RIBONUCLEASE H"/>
    <property type="match status" value="1"/>
</dbReference>
<dbReference type="Gene3D" id="3.30.420.10">
    <property type="entry name" value="Ribonuclease H-like superfamily/Ribonuclease H"/>
    <property type="match status" value="1"/>
</dbReference>
<dbReference type="GO" id="GO:0003676">
    <property type="term" value="F:nucleic acid binding"/>
    <property type="evidence" value="ECO:0007669"/>
    <property type="project" value="InterPro"/>
</dbReference>
<evidence type="ECO:0000313" key="3">
    <source>
        <dbReference type="EMBL" id="OIT19811.1"/>
    </source>
</evidence>
<gene>
    <name evidence="3" type="ORF">A4A49_40526</name>
</gene>
<dbReference type="SUPFAM" id="SSF53098">
    <property type="entry name" value="Ribonuclease H-like"/>
    <property type="match status" value="1"/>
</dbReference>
<keyword evidence="4" id="KW-1185">Reference proteome</keyword>
<feature type="domain" description="RNase H type-1" evidence="2">
    <location>
        <begin position="433"/>
        <end position="553"/>
    </location>
</feature>
<dbReference type="InterPro" id="IPR005135">
    <property type="entry name" value="Endo/exonuclease/phosphatase"/>
</dbReference>
<dbReference type="InterPro" id="IPR002156">
    <property type="entry name" value="RNaseH_domain"/>
</dbReference>
<dbReference type="CDD" id="cd06222">
    <property type="entry name" value="RNase_H_like"/>
    <property type="match status" value="1"/>
</dbReference>
<sequence>MHRIDFVALQEPFLSSDQIDDYRNKLGYDNAVSNARSKNGCFWNSNLTCTVKSKRRQQITFHIHHTNNDNNFWFTIVYARSRAIKRRRLWNKLRSLSRQIHAPWSIAGDFNSIMTTEEKSGGNPHCLSKSTDFISCMEECGMTDPGFTGSPFTWCNGRSRGRRISKRLDGVLMNEEWDEAFNSVRIDHQSKTGSDHKLLLIRCTNDRQKVIKYFKFLNFWTDREDFLSLVESCWNTNVQGNPMWILQQKLKALAKSLSRWSRDTIGDVQENVKQMEENTRLQEEAYDLDDSEENRQELHKSQAEYIRWLKMQDSILKQKARVKWAEEGDTNRRKKISHFTDITTKVLTKAGGWQGRFLSHGGRAVIIKHILQSQTLHLLAAMVPPITVMNQIEMMENEWNWNQTCYIAESYKPTLRSIMVTWVKPEDDNWKLNSDGSCMMTLGKAGDGGIVRRRSGDMVMAYANPIQFLTKNFSELQDALCGIEWCCEQQFNKLTVELDSLLVVQMIQGKVKPPWRLHKDISIIREKVMKRNIEVRHCFREGNTVADSLAKHATNILENKLYLQEEELPWGTKGYLRMDKLQIPSFRIKATKHSGWFFEPP</sequence>
<dbReference type="InterPro" id="IPR036691">
    <property type="entry name" value="Endo/exonu/phosph_ase_sf"/>
</dbReference>
<dbReference type="OMA" id="YTIMENA"/>
<comment type="caution">
    <text evidence="3">The sequence shown here is derived from an EMBL/GenBank/DDBJ whole genome shotgun (WGS) entry which is preliminary data.</text>
</comment>
<dbReference type="STRING" id="49451.A0A1J6KAG5"/>
<dbReference type="InterPro" id="IPR036397">
    <property type="entry name" value="RNaseH_sf"/>
</dbReference>
<dbReference type="InterPro" id="IPR044730">
    <property type="entry name" value="RNase_H-like_dom_plant"/>
</dbReference>
<dbReference type="SUPFAM" id="SSF56219">
    <property type="entry name" value="DNase I-like"/>
    <property type="match status" value="1"/>
</dbReference>
<dbReference type="PANTHER" id="PTHR33710">
    <property type="entry name" value="BNAC02G09200D PROTEIN"/>
    <property type="match status" value="1"/>
</dbReference>
<dbReference type="InterPro" id="IPR012337">
    <property type="entry name" value="RNaseH-like_sf"/>
</dbReference>
<reference evidence="3" key="1">
    <citation type="submission" date="2016-11" db="EMBL/GenBank/DDBJ databases">
        <title>The genome of Nicotiana attenuata.</title>
        <authorList>
            <person name="Xu S."/>
            <person name="Brockmoeller T."/>
            <person name="Gaquerel E."/>
            <person name="Navarro A."/>
            <person name="Kuhl H."/>
            <person name="Gase K."/>
            <person name="Ling Z."/>
            <person name="Zhou W."/>
            <person name="Kreitzer C."/>
            <person name="Stanke M."/>
            <person name="Tang H."/>
            <person name="Lyons E."/>
            <person name="Pandey P."/>
            <person name="Pandey S.P."/>
            <person name="Timmermann B."/>
            <person name="Baldwin I.T."/>
        </authorList>
    </citation>
    <scope>NUCLEOTIDE SEQUENCE [LARGE SCALE GENOMIC DNA]</scope>
    <source>
        <strain evidence="3">UT</strain>
    </source>
</reference>
<dbReference type="Proteomes" id="UP000187609">
    <property type="component" value="Unassembled WGS sequence"/>
</dbReference>
<dbReference type="Gene3D" id="3.60.10.10">
    <property type="entry name" value="Endonuclease/exonuclease/phosphatase"/>
    <property type="match status" value="1"/>
</dbReference>
<dbReference type="Gramene" id="OIT19811">
    <property type="protein sequence ID" value="OIT19811"/>
    <property type="gene ID" value="A4A49_40526"/>
</dbReference>
<proteinExistence type="predicted"/>
<accession>A0A1J6KAG5</accession>
<dbReference type="Pfam" id="PF03372">
    <property type="entry name" value="Exo_endo_phos"/>
    <property type="match status" value="1"/>
</dbReference>
<feature type="domain" description="Endonuclease/exonuclease/phosphatase" evidence="1">
    <location>
        <begin position="3"/>
        <end position="196"/>
    </location>
</feature>
<name>A0A1J6KAG5_NICAT</name>
<evidence type="ECO:0000259" key="1">
    <source>
        <dbReference type="Pfam" id="PF03372"/>
    </source>
</evidence>
<dbReference type="GO" id="GO:0004523">
    <property type="term" value="F:RNA-DNA hybrid ribonuclease activity"/>
    <property type="evidence" value="ECO:0007669"/>
    <property type="project" value="InterPro"/>
</dbReference>
<organism evidence="3 4">
    <name type="scientific">Nicotiana attenuata</name>
    <name type="common">Coyote tobacco</name>
    <dbReference type="NCBI Taxonomy" id="49451"/>
    <lineage>
        <taxon>Eukaryota</taxon>
        <taxon>Viridiplantae</taxon>
        <taxon>Streptophyta</taxon>
        <taxon>Embryophyta</taxon>
        <taxon>Tracheophyta</taxon>
        <taxon>Spermatophyta</taxon>
        <taxon>Magnoliopsida</taxon>
        <taxon>eudicotyledons</taxon>
        <taxon>Gunneridae</taxon>
        <taxon>Pentapetalae</taxon>
        <taxon>asterids</taxon>
        <taxon>lamiids</taxon>
        <taxon>Solanales</taxon>
        <taxon>Solanaceae</taxon>
        <taxon>Nicotianoideae</taxon>
        <taxon>Nicotianeae</taxon>
        <taxon>Nicotiana</taxon>
    </lineage>
</organism>
<dbReference type="Pfam" id="PF13456">
    <property type="entry name" value="RVT_3"/>
    <property type="match status" value="1"/>
</dbReference>
<evidence type="ECO:0000313" key="4">
    <source>
        <dbReference type="Proteomes" id="UP000187609"/>
    </source>
</evidence>
<dbReference type="EMBL" id="MJEQ01006194">
    <property type="protein sequence ID" value="OIT19811.1"/>
    <property type="molecule type" value="Genomic_DNA"/>
</dbReference>
<protein>
    <submittedName>
        <fullName evidence="3">Uncharacterized protein</fullName>
    </submittedName>
</protein>
<evidence type="ECO:0000259" key="2">
    <source>
        <dbReference type="Pfam" id="PF13456"/>
    </source>
</evidence>
<dbReference type="AlphaFoldDB" id="A0A1J6KAG5"/>